<dbReference type="Proteomes" id="UP000694865">
    <property type="component" value="Unplaced"/>
</dbReference>
<reference evidence="6" key="1">
    <citation type="submission" date="2025-08" db="UniProtKB">
        <authorList>
            <consortium name="RefSeq"/>
        </authorList>
    </citation>
    <scope>IDENTIFICATION</scope>
    <source>
        <tissue evidence="6">Testes</tissue>
    </source>
</reference>
<keyword evidence="2" id="KW-0325">Glycoprotein</keyword>
<evidence type="ECO:0000259" key="4">
    <source>
        <dbReference type="PROSITE" id="PS51233"/>
    </source>
</evidence>
<sequence length="309" mass="34220">MRNDTTVSKRGTIMKGLNDVVVYTVFATCEYVTFWVMDLSGKFKGGWLDIKSYTDPKHIPNKWTVVYKNPVFSFLGSTTFTMAFGPYEPCTTTYIQSQLRKPKCSKAVGSFSLQTDCPCDPGCGQGDPHYERFDNHRIQYSGPCSYILAQTCKESSYKMKVVAKHGEVVKSSQNGARRIESAEITAQGNTIILNDKGIILNGVKVDGANITADASAGIQLINNSTHIIFSISGDWWIEWMKVRQNGNHRLIVGIHKNSTLIGNLCGLLGNKLPDNQTEDFKGFQMANGAYTHDVNELGDSWVVTGSCKK</sequence>
<name>A0ABM0M7P4_SACKO</name>
<feature type="transmembrane region" description="Helical" evidence="3">
    <location>
        <begin position="20"/>
        <end position="37"/>
    </location>
</feature>
<keyword evidence="5" id="KW-1185">Reference proteome</keyword>
<keyword evidence="3" id="KW-0812">Transmembrane</keyword>
<accession>A0ABM0M7P4</accession>
<dbReference type="PANTHER" id="PTHR11339">
    <property type="entry name" value="EXTRACELLULAR MATRIX GLYCOPROTEIN RELATED"/>
    <property type="match status" value="1"/>
</dbReference>
<keyword evidence="1" id="KW-1015">Disulfide bond</keyword>
<dbReference type="SMART" id="SM00216">
    <property type="entry name" value="VWD"/>
    <property type="match status" value="1"/>
</dbReference>
<dbReference type="RefSeq" id="XP_006816035.1">
    <property type="nucleotide sequence ID" value="XM_006815972.1"/>
</dbReference>
<evidence type="ECO:0000313" key="5">
    <source>
        <dbReference type="Proteomes" id="UP000694865"/>
    </source>
</evidence>
<proteinExistence type="predicted"/>
<feature type="domain" description="VWFD" evidence="4">
    <location>
        <begin position="120"/>
        <end position="308"/>
    </location>
</feature>
<gene>
    <name evidence="6" type="primary">LOC102806088</name>
</gene>
<keyword evidence="3" id="KW-0472">Membrane</keyword>
<keyword evidence="3" id="KW-1133">Transmembrane helix</keyword>
<dbReference type="Pfam" id="PF00094">
    <property type="entry name" value="VWD"/>
    <property type="match status" value="1"/>
</dbReference>
<protein>
    <submittedName>
        <fullName evidence="6">IgGFc-binding protein-like</fullName>
    </submittedName>
</protein>
<dbReference type="InterPro" id="IPR050780">
    <property type="entry name" value="Mucin_vWF_Thrombospondin_sf"/>
</dbReference>
<dbReference type="PROSITE" id="PS51233">
    <property type="entry name" value="VWFD"/>
    <property type="match status" value="1"/>
</dbReference>
<dbReference type="InterPro" id="IPR001846">
    <property type="entry name" value="VWF_type-D"/>
</dbReference>
<evidence type="ECO:0000313" key="6">
    <source>
        <dbReference type="RefSeq" id="XP_006816035.1"/>
    </source>
</evidence>
<dbReference type="GeneID" id="102806088"/>
<organism evidence="5 6">
    <name type="scientific">Saccoglossus kowalevskii</name>
    <name type="common">Acorn worm</name>
    <dbReference type="NCBI Taxonomy" id="10224"/>
    <lineage>
        <taxon>Eukaryota</taxon>
        <taxon>Metazoa</taxon>
        <taxon>Hemichordata</taxon>
        <taxon>Enteropneusta</taxon>
        <taxon>Harrimaniidae</taxon>
        <taxon>Saccoglossus</taxon>
    </lineage>
</organism>
<evidence type="ECO:0000256" key="2">
    <source>
        <dbReference type="ARBA" id="ARBA00023180"/>
    </source>
</evidence>
<evidence type="ECO:0000256" key="1">
    <source>
        <dbReference type="ARBA" id="ARBA00023157"/>
    </source>
</evidence>
<evidence type="ECO:0000256" key="3">
    <source>
        <dbReference type="SAM" id="Phobius"/>
    </source>
</evidence>